<dbReference type="eggNOG" id="COG2875">
    <property type="taxonomic scope" value="Bacteria"/>
</dbReference>
<dbReference type="PANTHER" id="PTHR45790:SF4">
    <property type="entry name" value="COBALT-PRECORRIN-4 C(11)-METHYLTRANSFERASE"/>
    <property type="match status" value="1"/>
</dbReference>
<comment type="similarity">
    <text evidence="2 7">Belongs to the precorrin methyltransferase family.</text>
</comment>
<evidence type="ECO:0000256" key="2">
    <source>
        <dbReference type="ARBA" id="ARBA00005879"/>
    </source>
</evidence>
<dbReference type="CDD" id="cd11641">
    <property type="entry name" value="Precorrin-4_C11-MT"/>
    <property type="match status" value="1"/>
</dbReference>
<dbReference type="GO" id="GO:0046026">
    <property type="term" value="F:precorrin-4 C11-methyltransferase activity"/>
    <property type="evidence" value="ECO:0007669"/>
    <property type="project" value="UniProtKB-EC"/>
</dbReference>
<reference evidence="9 10" key="1">
    <citation type="journal article" date="2010" name="Stand. Genomic Sci.">
        <title>Complete genome sequence of Thermosediminibacter oceani type strain (JW/IW-1228P).</title>
        <authorList>
            <person name="Pitluck S."/>
            <person name="Yasawong M."/>
            <person name="Munk C."/>
            <person name="Nolan M."/>
            <person name="Lapidus A."/>
            <person name="Lucas S."/>
            <person name="Glavina Del Rio T."/>
            <person name="Tice H."/>
            <person name="Cheng J.F."/>
            <person name="Bruce D."/>
            <person name="Detter C."/>
            <person name="Tapia R."/>
            <person name="Han C."/>
            <person name="Goodwin L."/>
            <person name="Liolios K."/>
            <person name="Ivanova N."/>
            <person name="Mavromatis K."/>
            <person name="Mikhailova N."/>
            <person name="Pati A."/>
            <person name="Chen A."/>
            <person name="Palaniappan K."/>
            <person name="Land M."/>
            <person name="Hauser L."/>
            <person name="Chang Y.J."/>
            <person name="Jeffries C.D."/>
            <person name="Rohde M."/>
            <person name="Spring S."/>
            <person name="Sikorski J."/>
            <person name="Goker M."/>
            <person name="Woyke T."/>
            <person name="Bristow J."/>
            <person name="Eisen J.A."/>
            <person name="Markowitz V."/>
            <person name="Hugenholtz P."/>
            <person name="Kyrpides N.C."/>
            <person name="Klenk H.P."/>
        </authorList>
    </citation>
    <scope>NUCLEOTIDE SEQUENCE [LARGE SCALE GENOMIC DNA]</scope>
    <source>
        <strain evidence="10">ATCC BAA-1034 / DSM 16646 / JW/IW-1228P</strain>
    </source>
</reference>
<dbReference type="Gene3D" id="3.30.950.10">
    <property type="entry name" value="Methyltransferase, Cobalt-precorrin-4 Transmethylase, Domain 2"/>
    <property type="match status" value="1"/>
</dbReference>
<dbReference type="KEGG" id="toc:Toce_0315"/>
<protein>
    <submittedName>
        <fullName evidence="9">Precorrin-4 C11-methyltransferase</fullName>
        <ecNumber evidence="9">2.1.1.133</ecNumber>
    </submittedName>
</protein>
<evidence type="ECO:0000256" key="4">
    <source>
        <dbReference type="ARBA" id="ARBA00022603"/>
    </source>
</evidence>
<keyword evidence="4 7" id="KW-0489">Methyltransferase</keyword>
<dbReference type="GO" id="GO:0032259">
    <property type="term" value="P:methylation"/>
    <property type="evidence" value="ECO:0007669"/>
    <property type="project" value="UniProtKB-KW"/>
</dbReference>
<keyword evidence="3" id="KW-0169">Cobalamin biosynthesis</keyword>
<evidence type="ECO:0000256" key="5">
    <source>
        <dbReference type="ARBA" id="ARBA00022679"/>
    </source>
</evidence>
<dbReference type="Proteomes" id="UP000000272">
    <property type="component" value="Chromosome"/>
</dbReference>
<evidence type="ECO:0000256" key="3">
    <source>
        <dbReference type="ARBA" id="ARBA00022573"/>
    </source>
</evidence>
<evidence type="ECO:0000256" key="6">
    <source>
        <dbReference type="ARBA" id="ARBA00022691"/>
    </source>
</evidence>
<evidence type="ECO:0000313" key="9">
    <source>
        <dbReference type="EMBL" id="ADL07096.1"/>
    </source>
</evidence>
<dbReference type="Gene3D" id="3.40.1010.10">
    <property type="entry name" value="Cobalt-precorrin-4 Transmethylase, Domain 1"/>
    <property type="match status" value="1"/>
</dbReference>
<dbReference type="Pfam" id="PF00590">
    <property type="entry name" value="TP_methylase"/>
    <property type="match status" value="1"/>
</dbReference>
<dbReference type="InterPro" id="IPR014776">
    <property type="entry name" value="4pyrrole_Mease_sub2"/>
</dbReference>
<evidence type="ECO:0000259" key="8">
    <source>
        <dbReference type="Pfam" id="PF00590"/>
    </source>
</evidence>
<keyword evidence="10" id="KW-1185">Reference proteome</keyword>
<dbReference type="GO" id="GO:0009236">
    <property type="term" value="P:cobalamin biosynthetic process"/>
    <property type="evidence" value="ECO:0007669"/>
    <property type="project" value="UniProtKB-UniPathway"/>
</dbReference>
<dbReference type="InterPro" id="IPR050161">
    <property type="entry name" value="Siro_Cobalamin_biosynth"/>
</dbReference>
<evidence type="ECO:0000313" key="10">
    <source>
        <dbReference type="Proteomes" id="UP000000272"/>
    </source>
</evidence>
<proteinExistence type="inferred from homology"/>
<dbReference type="OrthoDB" id="9815856at2"/>
<dbReference type="InterPro" id="IPR000878">
    <property type="entry name" value="4pyrrol_Mease"/>
</dbReference>
<evidence type="ECO:0000256" key="1">
    <source>
        <dbReference type="ARBA" id="ARBA00004953"/>
    </source>
</evidence>
<dbReference type="AlphaFoldDB" id="D9S0T2"/>
<keyword evidence="6" id="KW-0949">S-adenosyl-L-methionine</keyword>
<dbReference type="STRING" id="555079.Toce_0315"/>
<accession>D9S0T2</accession>
<dbReference type="EMBL" id="CP002131">
    <property type="protein sequence ID" value="ADL07096.1"/>
    <property type="molecule type" value="Genomic_DNA"/>
</dbReference>
<keyword evidence="5 7" id="KW-0808">Transferase</keyword>
<dbReference type="UniPathway" id="UPA00148"/>
<dbReference type="EC" id="2.1.1.133" evidence="9"/>
<name>D9S0T2_THEOJ</name>
<dbReference type="InterPro" id="IPR006362">
    <property type="entry name" value="Cbl_synth_CobM/CibF"/>
</dbReference>
<gene>
    <name evidence="9" type="ordered locus">Toce_0315</name>
</gene>
<dbReference type="SUPFAM" id="SSF53790">
    <property type="entry name" value="Tetrapyrrole methylase"/>
    <property type="match status" value="1"/>
</dbReference>
<dbReference type="NCBIfam" id="TIGR01465">
    <property type="entry name" value="cobM_cbiF"/>
    <property type="match status" value="1"/>
</dbReference>
<dbReference type="RefSeq" id="WP_013275146.1">
    <property type="nucleotide sequence ID" value="NC_014377.1"/>
</dbReference>
<evidence type="ECO:0000256" key="7">
    <source>
        <dbReference type="RuleBase" id="RU003960"/>
    </source>
</evidence>
<dbReference type="PROSITE" id="PS00839">
    <property type="entry name" value="SUMT_1"/>
    <property type="match status" value="1"/>
</dbReference>
<feature type="domain" description="Tetrapyrrole methylase" evidence="8">
    <location>
        <begin position="1"/>
        <end position="206"/>
    </location>
</feature>
<dbReference type="HOGENOM" id="CLU_011276_7_1_9"/>
<dbReference type="InterPro" id="IPR003043">
    <property type="entry name" value="Uropor_MeTrfase_CS"/>
</dbReference>
<dbReference type="PROSITE" id="PS00840">
    <property type="entry name" value="SUMT_2"/>
    <property type="match status" value="1"/>
</dbReference>
<sequence>MIYFIGAGPGDPDLITVKGANILASCGVVIYAGSLVNPDVLRYARRDARVYDSSGMNLEEIIDVMKSAHGEGLDVARLHTGDPSIYSAVREQAEMLKKLGIPFEIIPGVSSFTAAAAVLKSELTVPGVSQTVIITRVPGRTPVPERERLKSLAAHRATMAVFLSADRIKDVADELIQSYGPKTPVAVVYRATWEDQKVVRGTLEDIAGKVEEEGIKRTAVIIVGEALGDAFEFSKLYDPSFSHGFRSGTP</sequence>
<dbReference type="InterPro" id="IPR035996">
    <property type="entry name" value="4pyrrol_Methylase_sf"/>
</dbReference>
<dbReference type="PANTHER" id="PTHR45790">
    <property type="entry name" value="SIROHEME SYNTHASE-RELATED"/>
    <property type="match status" value="1"/>
</dbReference>
<comment type="pathway">
    <text evidence="1">Cofactor biosynthesis; adenosylcobalamin biosynthesis.</text>
</comment>
<organism evidence="9 10">
    <name type="scientific">Thermosediminibacter oceani (strain ATCC BAA-1034 / DSM 16646 / JW/IW-1228P)</name>
    <dbReference type="NCBI Taxonomy" id="555079"/>
    <lineage>
        <taxon>Bacteria</taxon>
        <taxon>Bacillati</taxon>
        <taxon>Bacillota</taxon>
        <taxon>Clostridia</taxon>
        <taxon>Thermosediminibacterales</taxon>
        <taxon>Thermosediminibacteraceae</taxon>
        <taxon>Thermosediminibacter</taxon>
    </lineage>
</organism>
<dbReference type="InterPro" id="IPR014777">
    <property type="entry name" value="4pyrrole_Mease_sub1"/>
</dbReference>